<keyword evidence="3 9" id="KW-0396">Initiation factor</keyword>
<comment type="subunit">
    <text evidence="7">Component of the translation initiation factor 2B (eIF2B) complex which is a heterodecamer of two sets of five different subunits: alpha, beta, gamma, delta and epsilon. Subunits alpha, beta and delta comprise a regulatory subcomplex and subunits epsilon and gamma comprise a catalytic subcomplex. Within the complex, the hexameric regulatory complex resides at the center, with the two heterodimeric catalytic subcomplexes bound on opposite sides.</text>
</comment>
<dbReference type="AlphaFoldDB" id="E6N330"/>
<protein>
    <recommendedName>
        <fullName evidence="5">Translation initiation factor eIF2B subunit beta</fullName>
    </recommendedName>
    <alternativeName>
        <fullName evidence="6">eIF2B GDP-GTP exchange factor subunit beta</fullName>
    </alternativeName>
</protein>
<reference evidence="9 11" key="1">
    <citation type="journal article" date="2005" name="Environ. Microbiol.">
        <title>Genetic and functional properties of uncultivated thermophilic crenarchaeotes from a subsurface gold mine as revealed by analysis of genome fragments.</title>
        <authorList>
            <person name="Nunoura T."/>
            <person name="Hirayama H."/>
            <person name="Takami H."/>
            <person name="Oida H."/>
            <person name="Nishi S."/>
            <person name="Shimamura S."/>
            <person name="Suzuki Y."/>
            <person name="Inagaki F."/>
            <person name="Takai K."/>
            <person name="Nealson K.H."/>
            <person name="Horikoshi K."/>
        </authorList>
    </citation>
    <scope>NUCLEOTIDE SEQUENCE [LARGE SCALE GENOMIC DNA]</scope>
</reference>
<sequence>MKALELVEALKKERRKGSTTLAETVLNIYRTLARESDNLSRDLPKYGELIETARPSMPLVKRFSREVLQRISSPSSEEVLKAVEDVEKTYRSKLNHLVEHAVDKLSGIGSVTTMSHSGTIINILSRLEGLRRVNVLESRPLREGVLMAAALRNSCMVVVYVDAAVAYAVERSDAVVVGADALYPDGSFSAKVGVKPLAATAKLLGKPFHVAVDTWKLAEEFVNEMGPSTDVDEQMPAENPVFEKVPPDLIDFYLTDLGALTPAMLVKRLPHTRKSRENH</sequence>
<gene>
    <name evidence="10" type="ORF">CSUB_C1164</name>
    <name evidence="9" type="ORF">HGMM_F16D08C24</name>
</gene>
<dbReference type="STRING" id="311458.CSUB_C1164"/>
<evidence type="ECO:0000256" key="5">
    <source>
        <dbReference type="ARBA" id="ARBA00044122"/>
    </source>
</evidence>
<dbReference type="GO" id="GO:0003743">
    <property type="term" value="F:translation initiation factor activity"/>
    <property type="evidence" value="ECO:0007669"/>
    <property type="project" value="UniProtKB-KW"/>
</dbReference>
<dbReference type="BioCyc" id="CCAL311458:G131R-1174-MONOMER"/>
<evidence type="ECO:0000256" key="8">
    <source>
        <dbReference type="RuleBase" id="RU003814"/>
    </source>
</evidence>
<keyword evidence="2" id="KW-0963">Cytoplasm</keyword>
<evidence type="ECO:0000256" key="4">
    <source>
        <dbReference type="ARBA" id="ARBA00022917"/>
    </source>
</evidence>
<dbReference type="SUPFAM" id="SSF100950">
    <property type="entry name" value="NagB/RpiA/CoA transferase-like"/>
    <property type="match status" value="1"/>
</dbReference>
<proteinExistence type="inferred from homology"/>
<reference evidence="9 11" key="2">
    <citation type="journal article" date="2011" name="Nucleic Acids Res.">
        <title>Insights into the evolution of Archaea and eukaryotic protein modifier systems revealed by the genome of a novel archaeal group.</title>
        <authorList>
            <person name="Nunoura T."/>
            <person name="Takaki Y."/>
            <person name="Kakuta J."/>
            <person name="Nishi S."/>
            <person name="Sugahara J."/>
            <person name="Kazama H."/>
            <person name="Chee G."/>
            <person name="Hattori M."/>
            <person name="Kanai A."/>
            <person name="Atomi H."/>
            <person name="Takai K."/>
            <person name="Takami H."/>
        </authorList>
    </citation>
    <scope>NUCLEOTIDE SEQUENCE [LARGE SCALE GENOMIC DNA]</scope>
</reference>
<dbReference type="InterPro" id="IPR000649">
    <property type="entry name" value="IF-2B-related"/>
</dbReference>
<dbReference type="PANTHER" id="PTHR45859">
    <property type="entry name" value="TRANSLATION INITIATION FACTOR EIF-2B SUBUNIT BETA"/>
    <property type="match status" value="1"/>
</dbReference>
<evidence type="ECO:0000313" key="9">
    <source>
        <dbReference type="EMBL" id="BAJ46736.1"/>
    </source>
</evidence>
<comment type="similarity">
    <text evidence="8">Belongs to the eIF-2B alpha/beta/delta subunits family.</text>
</comment>
<reference evidence="9" key="3">
    <citation type="journal article" date="2012" name="PLoS ONE">
        <title>A Deeply Branching Thermophilic Bacterium with an Ancient Acetyl-CoA Pathway Dominates a Subsurface Ecosystem.</title>
        <authorList>
            <person name="Takami H."/>
            <person name="Noguchi H."/>
            <person name="Takaki Y."/>
            <person name="Uchiyama I."/>
            <person name="Toyoda A."/>
            <person name="Nishi S."/>
            <person name="Chee G.-J."/>
            <person name="Arai W."/>
            <person name="Nunoura T."/>
            <person name="Itoh T."/>
            <person name="Hattori M."/>
            <person name="Takai K."/>
        </authorList>
    </citation>
    <scope>NUCLEOTIDE SEQUENCE</scope>
</reference>
<evidence type="ECO:0000313" key="10">
    <source>
        <dbReference type="EMBL" id="BAJ51016.1"/>
    </source>
</evidence>
<accession>E6N330</accession>
<dbReference type="PANTHER" id="PTHR45859:SF1">
    <property type="entry name" value="TRANSLATION INITIATION FACTOR EIF-2B SUBUNIT BETA"/>
    <property type="match status" value="1"/>
</dbReference>
<name>E6N330_CALS0</name>
<comment type="subcellular location">
    <subcellularLocation>
        <location evidence="1">Cytoplasm</location>
        <location evidence="1">Cytosol</location>
    </subcellularLocation>
</comment>
<evidence type="ECO:0000256" key="6">
    <source>
        <dbReference type="ARBA" id="ARBA00044228"/>
    </source>
</evidence>
<dbReference type="GO" id="GO:0005829">
    <property type="term" value="C:cytosol"/>
    <property type="evidence" value="ECO:0007669"/>
    <property type="project" value="UniProtKB-SubCell"/>
</dbReference>
<evidence type="ECO:0000256" key="7">
    <source>
        <dbReference type="ARBA" id="ARBA00046432"/>
    </source>
</evidence>
<dbReference type="InterPro" id="IPR037171">
    <property type="entry name" value="NagB/RpiA_transferase-like"/>
</dbReference>
<dbReference type="EMBL" id="BA000048">
    <property type="protein sequence ID" value="BAJ51016.1"/>
    <property type="molecule type" value="Genomic_DNA"/>
</dbReference>
<evidence type="ECO:0000256" key="2">
    <source>
        <dbReference type="ARBA" id="ARBA00022490"/>
    </source>
</evidence>
<dbReference type="KEGG" id="csu:CSUB_C1164"/>
<keyword evidence="4" id="KW-0648">Protein biosynthesis</keyword>
<dbReference type="Gene3D" id="3.40.50.10470">
    <property type="entry name" value="Translation initiation factor eif-2b, domain 2"/>
    <property type="match status" value="1"/>
</dbReference>
<dbReference type="GO" id="GO:0005085">
    <property type="term" value="F:guanyl-nucleotide exchange factor activity"/>
    <property type="evidence" value="ECO:0007669"/>
    <property type="project" value="TreeGrafter"/>
</dbReference>
<dbReference type="InterPro" id="IPR042529">
    <property type="entry name" value="IF_2B-like_C"/>
</dbReference>
<dbReference type="InterPro" id="IPR051855">
    <property type="entry name" value="eIF2B_beta_subunit"/>
</dbReference>
<evidence type="ECO:0000256" key="1">
    <source>
        <dbReference type="ARBA" id="ARBA00004514"/>
    </source>
</evidence>
<dbReference type="Pfam" id="PF01008">
    <property type="entry name" value="IF-2B"/>
    <property type="match status" value="1"/>
</dbReference>
<evidence type="ECO:0000256" key="3">
    <source>
        <dbReference type="ARBA" id="ARBA00022540"/>
    </source>
</evidence>
<organism evidence="9 11">
    <name type="scientific">Caldiarchaeum subterraneum</name>
    <dbReference type="NCBI Taxonomy" id="311458"/>
    <lineage>
        <taxon>Archaea</taxon>
        <taxon>Nitrososphaerota</taxon>
        <taxon>Candidatus Caldarchaeales</taxon>
        <taxon>Candidatus Caldarchaeaceae</taxon>
        <taxon>Candidatus Caldarchaeum</taxon>
    </lineage>
</organism>
<dbReference type="EMBL" id="AP011689">
    <property type="protein sequence ID" value="BAJ46736.1"/>
    <property type="molecule type" value="Genomic_DNA"/>
</dbReference>
<evidence type="ECO:0000313" key="11">
    <source>
        <dbReference type="Proteomes" id="UP000008120"/>
    </source>
</evidence>
<dbReference type="Proteomes" id="UP000008120">
    <property type="component" value="Chromosome"/>
</dbReference>